<feature type="transmembrane region" description="Helical" evidence="1">
    <location>
        <begin position="53"/>
        <end position="76"/>
    </location>
</feature>
<keyword evidence="1" id="KW-1133">Transmembrane helix</keyword>
<gene>
    <name evidence="2" type="ORF">Rsw2DRAFT_0475</name>
</gene>
<comment type="caution">
    <text evidence="2">The sequence shown here is derived from an EMBL/GenBank/DDBJ whole genome shotgun (WGS) entry which is preliminary data.</text>
</comment>
<keyword evidence="1" id="KW-0812">Transmembrane</keyword>
<evidence type="ECO:0000313" key="2">
    <source>
        <dbReference type="EMBL" id="EEW26672.1"/>
    </source>
</evidence>
<dbReference type="RefSeq" id="WP_008027668.1">
    <property type="nucleotide sequence ID" value="NZ_ACYY01000002.1"/>
</dbReference>
<name>C8RXE7_9RHOB</name>
<evidence type="ECO:0000313" key="3">
    <source>
        <dbReference type="Proteomes" id="UP000010121"/>
    </source>
</evidence>
<protein>
    <submittedName>
        <fullName evidence="2">Uncharacterized protein</fullName>
    </submittedName>
</protein>
<organism evidence="2 3">
    <name type="scientific">Rhodobacter ferrooxidans</name>
    <dbReference type="NCBI Taxonomy" id="371731"/>
    <lineage>
        <taxon>Bacteria</taxon>
        <taxon>Pseudomonadati</taxon>
        <taxon>Pseudomonadota</taxon>
        <taxon>Alphaproteobacteria</taxon>
        <taxon>Rhodobacterales</taxon>
        <taxon>Rhodobacter group</taxon>
        <taxon>Rhodobacter</taxon>
    </lineage>
</organism>
<dbReference type="AlphaFoldDB" id="C8RXE7"/>
<sequence length="132" mass="13608">MAAQFAALLRELTARSGEALMGRIIASLASAVLLIVALGFLTAGGFGFLAARIGAPMAALTFAALFAVLALLVDAISRVNAKRRRQQAEAARAQLTSQVSTQVAAASLVLKSAGWLPLLAAFLAAFALARKQ</sequence>
<dbReference type="EMBL" id="ACYY01000002">
    <property type="protein sequence ID" value="EEW26672.1"/>
    <property type="molecule type" value="Genomic_DNA"/>
</dbReference>
<proteinExistence type="predicted"/>
<accession>C8RXE7</accession>
<keyword evidence="1" id="KW-0472">Membrane</keyword>
<feature type="transmembrane region" description="Helical" evidence="1">
    <location>
        <begin position="20"/>
        <end position="41"/>
    </location>
</feature>
<evidence type="ECO:0000256" key="1">
    <source>
        <dbReference type="SAM" id="Phobius"/>
    </source>
</evidence>
<reference evidence="2 3" key="1">
    <citation type="submission" date="2009-08" db="EMBL/GenBank/DDBJ databases">
        <title>The draft genome of Rhodobacter sp. SW2.</title>
        <authorList>
            <consortium name="US DOE Joint Genome Institute (JGI-PGF)"/>
            <person name="Lucas S."/>
            <person name="Copeland A."/>
            <person name="Lapidus A."/>
            <person name="Glavina del Rio T."/>
            <person name="Tice H."/>
            <person name="Bruce D."/>
            <person name="Goodwin L."/>
            <person name="Pitluck S."/>
            <person name="Larimer F."/>
            <person name="Land M.L."/>
            <person name="Hauser L."/>
            <person name="Emerson D."/>
        </authorList>
    </citation>
    <scope>NUCLEOTIDE SEQUENCE [LARGE SCALE GENOMIC DNA]</scope>
    <source>
        <strain evidence="2 3">SW2</strain>
    </source>
</reference>
<feature type="transmembrane region" description="Helical" evidence="1">
    <location>
        <begin position="108"/>
        <end position="129"/>
    </location>
</feature>
<keyword evidence="3" id="KW-1185">Reference proteome</keyword>
<dbReference type="Proteomes" id="UP000010121">
    <property type="component" value="Unassembled WGS sequence"/>
</dbReference>
<dbReference type="STRING" id="371731.Rsw2DRAFT_0475"/>